<sequence>FTGGKPDCLNNEDKKYAIFSGTSTCNSIMFNYPPIAIETTPFIPVVVKREGERYPVPGTPPNYSNPCDDSNSQ</sequence>
<name>A0A0B7BE56_9EUPU</name>
<reference evidence="2" key="1">
    <citation type="submission" date="2014-12" db="EMBL/GenBank/DDBJ databases">
        <title>Insight into the proteome of Arion vulgaris.</title>
        <authorList>
            <person name="Aradska J."/>
            <person name="Bulat T."/>
            <person name="Smidak R."/>
            <person name="Sarate P."/>
            <person name="Gangsoo J."/>
            <person name="Sialana F."/>
            <person name="Bilban M."/>
            <person name="Lubec G."/>
        </authorList>
    </citation>
    <scope>NUCLEOTIDE SEQUENCE</scope>
    <source>
        <tissue evidence="2">Skin</tissue>
    </source>
</reference>
<evidence type="ECO:0000256" key="1">
    <source>
        <dbReference type="SAM" id="MobiDB-lite"/>
    </source>
</evidence>
<feature type="region of interest" description="Disordered" evidence="1">
    <location>
        <begin position="53"/>
        <end position="73"/>
    </location>
</feature>
<dbReference type="AlphaFoldDB" id="A0A0B7BE56"/>
<dbReference type="EMBL" id="HACG01044699">
    <property type="protein sequence ID" value="CEK91564.1"/>
    <property type="molecule type" value="Transcribed_RNA"/>
</dbReference>
<gene>
    <name evidence="2" type="primary">ORF183641</name>
</gene>
<feature type="compositionally biased region" description="Polar residues" evidence="1">
    <location>
        <begin position="61"/>
        <end position="73"/>
    </location>
</feature>
<evidence type="ECO:0000313" key="2">
    <source>
        <dbReference type="EMBL" id="CEK91564.1"/>
    </source>
</evidence>
<feature type="non-terminal residue" evidence="2">
    <location>
        <position position="1"/>
    </location>
</feature>
<accession>A0A0B7BE56</accession>
<organism evidence="2">
    <name type="scientific">Arion vulgaris</name>
    <dbReference type="NCBI Taxonomy" id="1028688"/>
    <lineage>
        <taxon>Eukaryota</taxon>
        <taxon>Metazoa</taxon>
        <taxon>Spiralia</taxon>
        <taxon>Lophotrochozoa</taxon>
        <taxon>Mollusca</taxon>
        <taxon>Gastropoda</taxon>
        <taxon>Heterobranchia</taxon>
        <taxon>Euthyneura</taxon>
        <taxon>Panpulmonata</taxon>
        <taxon>Eupulmonata</taxon>
        <taxon>Stylommatophora</taxon>
        <taxon>Helicina</taxon>
        <taxon>Arionoidea</taxon>
        <taxon>Arionidae</taxon>
        <taxon>Arion</taxon>
    </lineage>
</organism>
<protein>
    <submittedName>
        <fullName evidence="2">Uncharacterized protein</fullName>
    </submittedName>
</protein>
<proteinExistence type="predicted"/>